<dbReference type="EMBL" id="SOEC01000010">
    <property type="protein sequence ID" value="TDX28349.1"/>
    <property type="molecule type" value="Genomic_DNA"/>
</dbReference>
<evidence type="ECO:0000256" key="1">
    <source>
        <dbReference type="ARBA" id="ARBA00023015"/>
    </source>
</evidence>
<dbReference type="Pfam" id="PF12852">
    <property type="entry name" value="Cupin_6"/>
    <property type="match status" value="1"/>
</dbReference>
<keyword evidence="1" id="KW-0805">Transcription regulation</keyword>
<reference evidence="5 6" key="1">
    <citation type="submission" date="2019-03" db="EMBL/GenBank/DDBJ databases">
        <title>Freshwater and sediment microbial communities from various areas in North America, analyzing microbe dynamics in response to fracking.</title>
        <authorList>
            <person name="Lamendella R."/>
        </authorList>
    </citation>
    <scope>NUCLEOTIDE SEQUENCE [LARGE SCALE GENOMIC DNA]</scope>
    <source>
        <strain evidence="5 6">6_TX</strain>
    </source>
</reference>
<dbReference type="PANTHER" id="PTHR46796">
    <property type="entry name" value="HTH-TYPE TRANSCRIPTIONAL ACTIVATOR RHAS-RELATED"/>
    <property type="match status" value="1"/>
</dbReference>
<dbReference type="InterPro" id="IPR009057">
    <property type="entry name" value="Homeodomain-like_sf"/>
</dbReference>
<dbReference type="SUPFAM" id="SSF46689">
    <property type="entry name" value="Homeodomain-like"/>
    <property type="match status" value="1"/>
</dbReference>
<dbReference type="InterPro" id="IPR050204">
    <property type="entry name" value="AraC_XylS_family_regulators"/>
</dbReference>
<keyword evidence="3" id="KW-0804">Transcription</keyword>
<dbReference type="Gene3D" id="1.10.10.60">
    <property type="entry name" value="Homeodomain-like"/>
    <property type="match status" value="1"/>
</dbReference>
<dbReference type="InterPro" id="IPR014710">
    <property type="entry name" value="RmlC-like_jellyroll"/>
</dbReference>
<dbReference type="SMART" id="SM00342">
    <property type="entry name" value="HTH_ARAC"/>
    <property type="match status" value="1"/>
</dbReference>
<accession>A0A4V3GTY7</accession>
<evidence type="ECO:0000313" key="5">
    <source>
        <dbReference type="EMBL" id="TDX28349.1"/>
    </source>
</evidence>
<dbReference type="GO" id="GO:0043565">
    <property type="term" value="F:sequence-specific DNA binding"/>
    <property type="evidence" value="ECO:0007669"/>
    <property type="project" value="InterPro"/>
</dbReference>
<dbReference type="Pfam" id="PF12833">
    <property type="entry name" value="HTH_18"/>
    <property type="match status" value="1"/>
</dbReference>
<feature type="domain" description="HTH araC/xylS-type" evidence="4">
    <location>
        <begin position="203"/>
        <end position="300"/>
    </location>
</feature>
<dbReference type="SUPFAM" id="SSF51182">
    <property type="entry name" value="RmlC-like cupins"/>
    <property type="match status" value="1"/>
</dbReference>
<gene>
    <name evidence="5" type="ORF">DFO67_11049</name>
</gene>
<dbReference type="AlphaFoldDB" id="A0A4V3GTY7"/>
<comment type="caution">
    <text evidence="5">The sequence shown here is derived from an EMBL/GenBank/DDBJ whole genome shotgun (WGS) entry which is preliminary data.</text>
</comment>
<dbReference type="PANTHER" id="PTHR46796:SF7">
    <property type="entry name" value="ARAC FAMILY TRANSCRIPTIONAL REGULATOR"/>
    <property type="match status" value="1"/>
</dbReference>
<dbReference type="Gene3D" id="2.60.120.10">
    <property type="entry name" value="Jelly Rolls"/>
    <property type="match status" value="1"/>
</dbReference>
<dbReference type="Proteomes" id="UP000294489">
    <property type="component" value="Unassembled WGS sequence"/>
</dbReference>
<sequence length="303" mass="34243">MTLYDQDAKIGRDPLSTLLKPIFLGSDFHHAAKQCGDWLLSHEHAVAPSFHLVTEGQCRITWYDGGQEFLGPGDLVFFPGDAPHRLAPESVSPGESRRVVSLKSNVPGVGLICGHFRFLHDLPPAWFQVLPRIVHIPLQAREPSFQHVVDALAEEMKDTETFGHALTANTLANTLLTLILRYCLANELLQTRYLREFLDPPVRRALKILQEDPRRDWTLQELAHEVGLSRSSFCERFHRVVGTTVARYQARLRMLLADRALANGESIIGAMLASGYRSESTFRKAYKRIRGVPPVRLKTLYSR</sequence>
<evidence type="ECO:0000256" key="2">
    <source>
        <dbReference type="ARBA" id="ARBA00023125"/>
    </source>
</evidence>
<dbReference type="OrthoDB" id="9783876at2"/>
<name>A0A4V3GTY7_9GAMM</name>
<dbReference type="InterPro" id="IPR018060">
    <property type="entry name" value="HTH_AraC"/>
</dbReference>
<dbReference type="InterPro" id="IPR011051">
    <property type="entry name" value="RmlC_Cupin_sf"/>
</dbReference>
<dbReference type="PROSITE" id="PS01124">
    <property type="entry name" value="HTH_ARAC_FAMILY_2"/>
    <property type="match status" value="1"/>
</dbReference>
<proteinExistence type="predicted"/>
<keyword evidence="2" id="KW-0238">DNA-binding</keyword>
<evidence type="ECO:0000259" key="4">
    <source>
        <dbReference type="PROSITE" id="PS01124"/>
    </source>
</evidence>
<dbReference type="InterPro" id="IPR032783">
    <property type="entry name" value="AraC_lig"/>
</dbReference>
<organism evidence="5 6">
    <name type="scientific">Modicisalibacter xianhensis</name>
    <dbReference type="NCBI Taxonomy" id="442341"/>
    <lineage>
        <taxon>Bacteria</taxon>
        <taxon>Pseudomonadati</taxon>
        <taxon>Pseudomonadota</taxon>
        <taxon>Gammaproteobacteria</taxon>
        <taxon>Oceanospirillales</taxon>
        <taxon>Halomonadaceae</taxon>
        <taxon>Modicisalibacter</taxon>
    </lineage>
</organism>
<protein>
    <submittedName>
        <fullName evidence="5">AraC family transcriptional regulator</fullName>
    </submittedName>
</protein>
<dbReference type="RefSeq" id="WP_134018202.1">
    <property type="nucleotide sequence ID" value="NZ_SOEC01000010.1"/>
</dbReference>
<evidence type="ECO:0000256" key="3">
    <source>
        <dbReference type="ARBA" id="ARBA00023163"/>
    </source>
</evidence>
<dbReference type="GO" id="GO:0003700">
    <property type="term" value="F:DNA-binding transcription factor activity"/>
    <property type="evidence" value="ECO:0007669"/>
    <property type="project" value="InterPro"/>
</dbReference>
<evidence type="ECO:0000313" key="6">
    <source>
        <dbReference type="Proteomes" id="UP000294489"/>
    </source>
</evidence>